<dbReference type="GO" id="GO:0045892">
    <property type="term" value="P:negative regulation of DNA-templated transcription"/>
    <property type="evidence" value="ECO:0007669"/>
    <property type="project" value="InterPro"/>
</dbReference>
<dbReference type="EMBL" id="QQNA01000103">
    <property type="protein sequence ID" value="RDG37391.1"/>
    <property type="molecule type" value="Genomic_DNA"/>
</dbReference>
<evidence type="ECO:0000256" key="2">
    <source>
        <dbReference type="ARBA" id="ARBA00023125"/>
    </source>
</evidence>
<protein>
    <submittedName>
        <fullName evidence="7">TetR/AcrR family transcriptional regulator</fullName>
    </submittedName>
</protein>
<dbReference type="SUPFAM" id="SSF46689">
    <property type="entry name" value="Homeodomain-like"/>
    <property type="match status" value="1"/>
</dbReference>
<name>A0A370B716_9ACTN</name>
<evidence type="ECO:0000256" key="1">
    <source>
        <dbReference type="ARBA" id="ARBA00023015"/>
    </source>
</evidence>
<feature type="domain" description="HTH tetR-type" evidence="6">
    <location>
        <begin position="18"/>
        <end position="78"/>
    </location>
</feature>
<dbReference type="OrthoDB" id="329481at2"/>
<dbReference type="GO" id="GO:0003700">
    <property type="term" value="F:DNA-binding transcription factor activity"/>
    <property type="evidence" value="ECO:0007669"/>
    <property type="project" value="TreeGrafter"/>
</dbReference>
<evidence type="ECO:0000313" key="7">
    <source>
        <dbReference type="EMBL" id="RDG37391.1"/>
    </source>
</evidence>
<dbReference type="Proteomes" id="UP000253741">
    <property type="component" value="Unassembled WGS sequence"/>
</dbReference>
<evidence type="ECO:0000256" key="4">
    <source>
        <dbReference type="PROSITE-ProRule" id="PRU00335"/>
    </source>
</evidence>
<comment type="caution">
    <text evidence="7">The sequence shown here is derived from an EMBL/GenBank/DDBJ whole genome shotgun (WGS) entry which is preliminary data.</text>
</comment>
<evidence type="ECO:0000256" key="5">
    <source>
        <dbReference type="SAM" id="MobiDB-lite"/>
    </source>
</evidence>
<dbReference type="SUPFAM" id="SSF48498">
    <property type="entry name" value="Tetracyclin repressor-like, C-terminal domain"/>
    <property type="match status" value="1"/>
</dbReference>
<dbReference type="InterPro" id="IPR050109">
    <property type="entry name" value="HTH-type_TetR-like_transc_reg"/>
</dbReference>
<dbReference type="PANTHER" id="PTHR30055">
    <property type="entry name" value="HTH-TYPE TRANSCRIPTIONAL REGULATOR RUTR"/>
    <property type="match status" value="1"/>
</dbReference>
<feature type="compositionally biased region" description="Low complexity" evidence="5">
    <location>
        <begin position="240"/>
        <end position="249"/>
    </location>
</feature>
<feature type="compositionally biased region" description="Pro residues" evidence="5">
    <location>
        <begin position="226"/>
        <end position="239"/>
    </location>
</feature>
<dbReference type="InterPro" id="IPR036271">
    <property type="entry name" value="Tet_transcr_reg_TetR-rel_C_sf"/>
</dbReference>
<dbReference type="GO" id="GO:0000976">
    <property type="term" value="F:transcription cis-regulatory region binding"/>
    <property type="evidence" value="ECO:0007669"/>
    <property type="project" value="TreeGrafter"/>
</dbReference>
<dbReference type="RefSeq" id="WP_114624243.1">
    <property type="nucleotide sequence ID" value="NZ_QQNA01000103.1"/>
</dbReference>
<feature type="DNA-binding region" description="H-T-H motif" evidence="4">
    <location>
        <begin position="41"/>
        <end position="60"/>
    </location>
</feature>
<proteinExistence type="predicted"/>
<evidence type="ECO:0000259" key="6">
    <source>
        <dbReference type="PROSITE" id="PS50977"/>
    </source>
</evidence>
<dbReference type="PANTHER" id="PTHR30055:SF151">
    <property type="entry name" value="TRANSCRIPTIONAL REGULATORY PROTEIN"/>
    <property type="match status" value="1"/>
</dbReference>
<keyword evidence="8" id="KW-1185">Reference proteome</keyword>
<sequence>MDPRTAPRSRRERPAKPALSRAVIVAAAMEITRAEGLPKVTMRRLARALDTGPASLYVYVANTAALHAAILDEFLGTVEAPAEGEWHERLEGLLGAYTAVLLAHPGLAASALVARPGGPRYLALLETLLRLLDEGGVSGGRAAWGVDALLLHATATAAEHAGRDGAEADADQDDWDALTRAVGAVDGRTHPRIAALGSALMSGTPHERLAWGFRTLINGIAHTPVPIEPVPTEPVPTEPVPTETPGAAS</sequence>
<dbReference type="AlphaFoldDB" id="A0A370B716"/>
<keyword evidence="1" id="KW-0805">Transcription regulation</keyword>
<dbReference type="PROSITE" id="PS50977">
    <property type="entry name" value="HTH_TETR_2"/>
    <property type="match status" value="1"/>
</dbReference>
<evidence type="ECO:0000313" key="8">
    <source>
        <dbReference type="Proteomes" id="UP000253741"/>
    </source>
</evidence>
<dbReference type="Pfam" id="PF02909">
    <property type="entry name" value="TetR_C_1"/>
    <property type="match status" value="1"/>
</dbReference>
<dbReference type="InterPro" id="IPR004111">
    <property type="entry name" value="Repressor_TetR_C"/>
</dbReference>
<accession>A0A370B716</accession>
<dbReference type="InterPro" id="IPR001647">
    <property type="entry name" value="HTH_TetR"/>
</dbReference>
<gene>
    <name evidence="7" type="ORF">DVH02_14610</name>
</gene>
<feature type="region of interest" description="Disordered" evidence="5">
    <location>
        <begin position="225"/>
        <end position="249"/>
    </location>
</feature>
<dbReference type="InterPro" id="IPR009057">
    <property type="entry name" value="Homeodomain-like_sf"/>
</dbReference>
<keyword evidence="3" id="KW-0804">Transcription</keyword>
<evidence type="ECO:0000256" key="3">
    <source>
        <dbReference type="ARBA" id="ARBA00023163"/>
    </source>
</evidence>
<reference evidence="7 8" key="1">
    <citation type="submission" date="2018-07" db="EMBL/GenBank/DDBJ databases">
        <title>Streptomyces species from bats.</title>
        <authorList>
            <person name="Dunlap C."/>
        </authorList>
    </citation>
    <scope>NUCLEOTIDE SEQUENCE [LARGE SCALE GENOMIC DNA]</scope>
    <source>
        <strain evidence="7 8">AC230</strain>
    </source>
</reference>
<dbReference type="Pfam" id="PF00440">
    <property type="entry name" value="TetR_N"/>
    <property type="match status" value="1"/>
</dbReference>
<dbReference type="Gene3D" id="1.10.357.10">
    <property type="entry name" value="Tetracycline Repressor, domain 2"/>
    <property type="match status" value="1"/>
</dbReference>
<keyword evidence="2 4" id="KW-0238">DNA-binding</keyword>
<organism evidence="7 8">
    <name type="scientific">Streptomyces corynorhini</name>
    <dbReference type="NCBI Taxonomy" id="2282652"/>
    <lineage>
        <taxon>Bacteria</taxon>
        <taxon>Bacillati</taxon>
        <taxon>Actinomycetota</taxon>
        <taxon>Actinomycetes</taxon>
        <taxon>Kitasatosporales</taxon>
        <taxon>Streptomycetaceae</taxon>
        <taxon>Streptomyces</taxon>
    </lineage>
</organism>